<proteinExistence type="predicted"/>
<feature type="transmembrane region" description="Helical" evidence="7">
    <location>
        <begin position="261"/>
        <end position="281"/>
    </location>
</feature>
<evidence type="ECO:0000256" key="7">
    <source>
        <dbReference type="SAM" id="Phobius"/>
    </source>
</evidence>
<sequence length="523" mass="58045">MEPNKKKLSLDHAIFWPPLIIIAIVCAFIIKNPEQANKISGSALSWVTNNLGWAFEWYVIIMFAICMYFVFGKLKDKRLGDGPPEFSTFSWLGMMFTSTSSAALIYWASIEWLYYMQSPPHGAKPYSTEAAMWGSAYGMYHWGLIPVAMYVVVGVAIGYNFFVKKRDVIKPSSVCGVLGKRKEGWLGKVIDVLYIIGMVAGVGTSLGLGTPLVAELISKIFGVKHTLSLDGSILIAWIALFIITLYFGLQKGIKFLSDLRVWLAFGVIIFVLIFGNMSYILNGFTDAVGMMLQNLIVMTFYTDTFGKSGWPQGWTIFYWAWFLNCVLSYAIYLVKISKGRTIREFALGVLGSITIGEMVFFGVFTPYSMNIYYKGIIDIPAIFAKFGAPHTIVEIWSTLPLAAIVLPVLLVYCFVSTGTFINGVAYTLAMVTTKGITENDEPSRFNRISWALILGLLAISLLLLGGLQPLQTSSVIGGLPMMVVCIIIPISFFREIKKTGWGGIEQDLNANVAMNLKKKKQSV</sequence>
<feature type="transmembrane region" description="Helical" evidence="7">
    <location>
        <begin position="12"/>
        <end position="30"/>
    </location>
</feature>
<evidence type="ECO:0000313" key="9">
    <source>
        <dbReference type="Proteomes" id="UP000623967"/>
    </source>
</evidence>
<dbReference type="NCBIfam" id="TIGR00842">
    <property type="entry name" value="bcct"/>
    <property type="match status" value="1"/>
</dbReference>
<feature type="transmembrane region" description="Helical" evidence="7">
    <location>
        <begin position="473"/>
        <end position="493"/>
    </location>
</feature>
<evidence type="ECO:0000256" key="1">
    <source>
        <dbReference type="ARBA" id="ARBA00004651"/>
    </source>
</evidence>
<organism evidence="8 9">
    <name type="scientific">Neobacillus paridis</name>
    <dbReference type="NCBI Taxonomy" id="2803862"/>
    <lineage>
        <taxon>Bacteria</taxon>
        <taxon>Bacillati</taxon>
        <taxon>Bacillota</taxon>
        <taxon>Bacilli</taxon>
        <taxon>Bacillales</taxon>
        <taxon>Bacillaceae</taxon>
        <taxon>Neobacillus</taxon>
    </lineage>
</organism>
<evidence type="ECO:0000256" key="3">
    <source>
        <dbReference type="ARBA" id="ARBA00022475"/>
    </source>
</evidence>
<evidence type="ECO:0000256" key="4">
    <source>
        <dbReference type="ARBA" id="ARBA00022692"/>
    </source>
</evidence>
<feature type="transmembrane region" description="Helical" evidence="7">
    <location>
        <begin position="229"/>
        <end position="249"/>
    </location>
</feature>
<evidence type="ECO:0000256" key="6">
    <source>
        <dbReference type="ARBA" id="ARBA00023136"/>
    </source>
</evidence>
<feature type="transmembrane region" description="Helical" evidence="7">
    <location>
        <begin position="91"/>
        <end position="110"/>
    </location>
</feature>
<gene>
    <name evidence="8" type="primary">caiT</name>
    <name evidence="8" type="ORF">JK635_21550</name>
</gene>
<protein>
    <submittedName>
        <fullName evidence="8">L-carnitine/gamma-butyrobetaine antiport BCCT transporter</fullName>
    </submittedName>
</protein>
<dbReference type="PANTHER" id="PTHR30047:SF11">
    <property type="entry name" value="L-CARNITINE_GAMMA-BUTYROBETAINE ANTIPORTER"/>
    <property type="match status" value="1"/>
</dbReference>
<evidence type="ECO:0000256" key="5">
    <source>
        <dbReference type="ARBA" id="ARBA00022989"/>
    </source>
</evidence>
<evidence type="ECO:0000256" key="2">
    <source>
        <dbReference type="ARBA" id="ARBA00022448"/>
    </source>
</evidence>
<keyword evidence="9" id="KW-1185">Reference proteome</keyword>
<reference evidence="8 9" key="1">
    <citation type="submission" date="2021-01" db="EMBL/GenBank/DDBJ databases">
        <title>Genome public.</title>
        <authorList>
            <person name="Liu C."/>
            <person name="Sun Q."/>
        </authorList>
    </citation>
    <scope>NUCLEOTIDE SEQUENCE [LARGE SCALE GENOMIC DNA]</scope>
    <source>
        <strain evidence="8 9">YIM B02564</strain>
    </source>
</reference>
<feature type="transmembrane region" description="Helical" evidence="7">
    <location>
        <begin position="345"/>
        <end position="364"/>
    </location>
</feature>
<keyword evidence="4 7" id="KW-0812">Transmembrane</keyword>
<comment type="subcellular location">
    <subcellularLocation>
        <location evidence="1">Cell membrane</location>
        <topology evidence="1">Multi-pass membrane protein</topology>
    </subcellularLocation>
</comment>
<feature type="transmembrane region" description="Helical" evidence="7">
    <location>
        <begin position="404"/>
        <end position="428"/>
    </location>
</feature>
<feature type="transmembrane region" description="Helical" evidence="7">
    <location>
        <begin position="316"/>
        <end position="333"/>
    </location>
</feature>
<accession>A0ABS1TW12</accession>
<dbReference type="Pfam" id="PF02028">
    <property type="entry name" value="BCCT"/>
    <property type="match status" value="1"/>
</dbReference>
<keyword evidence="5 7" id="KW-1133">Transmembrane helix</keyword>
<feature type="transmembrane region" description="Helical" evidence="7">
    <location>
        <begin position="139"/>
        <end position="162"/>
    </location>
</feature>
<name>A0ABS1TW12_9BACI</name>
<feature type="transmembrane region" description="Helical" evidence="7">
    <location>
        <begin position="448"/>
        <end position="467"/>
    </location>
</feature>
<keyword evidence="2" id="KW-0813">Transport</keyword>
<keyword evidence="3" id="KW-1003">Cell membrane</keyword>
<dbReference type="NCBIfam" id="NF002887">
    <property type="entry name" value="PRK03356.1"/>
    <property type="match status" value="1"/>
</dbReference>
<dbReference type="RefSeq" id="WP_202655982.1">
    <property type="nucleotide sequence ID" value="NZ_JAESWB010000362.1"/>
</dbReference>
<evidence type="ECO:0000313" key="8">
    <source>
        <dbReference type="EMBL" id="MBL4954748.1"/>
    </source>
</evidence>
<keyword evidence="6 7" id="KW-0472">Membrane</keyword>
<dbReference type="Proteomes" id="UP000623967">
    <property type="component" value="Unassembled WGS sequence"/>
</dbReference>
<dbReference type="EMBL" id="JAESWB010000362">
    <property type="protein sequence ID" value="MBL4954748.1"/>
    <property type="molecule type" value="Genomic_DNA"/>
</dbReference>
<feature type="transmembrane region" description="Helical" evidence="7">
    <location>
        <begin position="189"/>
        <end position="209"/>
    </location>
</feature>
<dbReference type="PANTHER" id="PTHR30047">
    <property type="entry name" value="HIGH-AFFINITY CHOLINE TRANSPORT PROTEIN-RELATED"/>
    <property type="match status" value="1"/>
</dbReference>
<dbReference type="InterPro" id="IPR000060">
    <property type="entry name" value="BCCT_transptr"/>
</dbReference>
<feature type="transmembrane region" description="Helical" evidence="7">
    <location>
        <begin position="50"/>
        <end position="71"/>
    </location>
</feature>
<comment type="caution">
    <text evidence="8">The sequence shown here is derived from an EMBL/GenBank/DDBJ whole genome shotgun (WGS) entry which is preliminary data.</text>
</comment>